<dbReference type="PANTHER" id="PTHR37817">
    <property type="entry name" value="N-ACETYLTRANSFERASE EIS"/>
    <property type="match status" value="1"/>
</dbReference>
<dbReference type="InterPro" id="IPR016181">
    <property type="entry name" value="Acyl_CoA_acyltransferase"/>
</dbReference>
<keyword evidence="2" id="KW-0012">Acyltransferase</keyword>
<keyword evidence="2" id="KW-0808">Transferase</keyword>
<dbReference type="Gene3D" id="3.40.630.30">
    <property type="match status" value="1"/>
</dbReference>
<gene>
    <name evidence="2" type="ORF">WMO66_00805</name>
</gene>
<organism evidence="2 3">
    <name type="scientific">Faecousia intestinalis</name>
    <dbReference type="NCBI Taxonomy" id="3133167"/>
    <lineage>
        <taxon>Bacteria</taxon>
        <taxon>Bacillati</taxon>
        <taxon>Bacillota</taxon>
        <taxon>Clostridia</taxon>
        <taxon>Eubacteriales</taxon>
        <taxon>Oscillospiraceae</taxon>
        <taxon>Faecousia</taxon>
    </lineage>
</organism>
<dbReference type="CDD" id="cd04301">
    <property type="entry name" value="NAT_SF"/>
    <property type="match status" value="1"/>
</dbReference>
<dbReference type="SUPFAM" id="SSF55729">
    <property type="entry name" value="Acyl-CoA N-acyltransferases (Nat)"/>
    <property type="match status" value="1"/>
</dbReference>
<accession>A0ABV1G319</accession>
<evidence type="ECO:0000313" key="2">
    <source>
        <dbReference type="EMBL" id="MEQ2509795.1"/>
    </source>
</evidence>
<feature type="domain" description="N-acetyltransferase" evidence="1">
    <location>
        <begin position="1"/>
        <end position="146"/>
    </location>
</feature>
<name>A0ABV1G319_9FIRM</name>
<evidence type="ECO:0000313" key="3">
    <source>
        <dbReference type="Proteomes" id="UP001491552"/>
    </source>
</evidence>
<dbReference type="Proteomes" id="UP001491552">
    <property type="component" value="Unassembled WGS sequence"/>
</dbReference>
<comment type="caution">
    <text evidence="2">The sequence shown here is derived from an EMBL/GenBank/DDBJ whole genome shotgun (WGS) entry which is preliminary data.</text>
</comment>
<dbReference type="GO" id="GO:0016746">
    <property type="term" value="F:acyltransferase activity"/>
    <property type="evidence" value="ECO:0007669"/>
    <property type="project" value="UniProtKB-KW"/>
</dbReference>
<dbReference type="PROSITE" id="PS51186">
    <property type="entry name" value="GNAT"/>
    <property type="match status" value="1"/>
</dbReference>
<dbReference type="InterPro" id="IPR051554">
    <property type="entry name" value="Acetyltransferase_Eis"/>
</dbReference>
<protein>
    <submittedName>
        <fullName evidence="2">GNAT family N-acetyltransferase</fullName>
        <ecNumber evidence="2">2.3.1.-</ecNumber>
    </submittedName>
</protein>
<dbReference type="Pfam" id="PF13527">
    <property type="entry name" value="Acetyltransf_9"/>
    <property type="match status" value="1"/>
</dbReference>
<reference evidence="2 3" key="1">
    <citation type="submission" date="2024-03" db="EMBL/GenBank/DDBJ databases">
        <title>Human intestinal bacterial collection.</title>
        <authorList>
            <person name="Pauvert C."/>
            <person name="Hitch T.C.A."/>
            <person name="Clavel T."/>
        </authorList>
    </citation>
    <scope>NUCLEOTIDE SEQUENCE [LARGE SCALE GENOMIC DNA]</scope>
    <source>
        <strain evidence="2 3">CLA-AA-H192</strain>
    </source>
</reference>
<proteinExistence type="predicted"/>
<evidence type="ECO:0000259" key="1">
    <source>
        <dbReference type="PROSITE" id="PS51186"/>
    </source>
</evidence>
<dbReference type="RefSeq" id="WP_349134505.1">
    <property type="nucleotide sequence ID" value="NZ_JBBMFF010000059.1"/>
</dbReference>
<keyword evidence="3" id="KW-1185">Reference proteome</keyword>
<dbReference type="InterPro" id="IPR000182">
    <property type="entry name" value="GNAT_dom"/>
</dbReference>
<dbReference type="EMBL" id="JBBMFF010000059">
    <property type="protein sequence ID" value="MEQ2509795.1"/>
    <property type="molecule type" value="Genomic_DNA"/>
</dbReference>
<sequence>MRAARRDLPALTRLWQACFGDTEAEVRAFWQALFDCTPVYLRRAPDGSPAAMLCALPAELVGDDGDAVPAAYLYAVCTAPALRGRGHCRLLLQEAEQDLKRQGIRAAVLVPAEESLFGFYTRFGYRTVFTCRTETVPAARGDCSITPLTPDGWQSLRELQLYDSHLSYPPELLRWQETISRSSGAGLYRIETGDAVCCAAAERDGETLLVRELLPDCPEAAAALADKLGCREASFRTAGGTQPFGMAKSLDGTPLPQRAYLGPAFE</sequence>
<dbReference type="PANTHER" id="PTHR37817:SF1">
    <property type="entry name" value="N-ACETYLTRANSFERASE EIS"/>
    <property type="match status" value="1"/>
</dbReference>
<dbReference type="EC" id="2.3.1.-" evidence="2"/>